<gene>
    <name evidence="1" type="ORF">T05_14271</name>
</gene>
<reference evidence="1 2" key="1">
    <citation type="submission" date="2015-01" db="EMBL/GenBank/DDBJ databases">
        <title>Evolution of Trichinella species and genotypes.</title>
        <authorList>
            <person name="Korhonen P.K."/>
            <person name="Edoardo P."/>
            <person name="Giuseppe L.R."/>
            <person name="Gasser R.B."/>
        </authorList>
    </citation>
    <scope>NUCLEOTIDE SEQUENCE [LARGE SCALE GENOMIC DNA]</scope>
    <source>
        <strain evidence="1">ISS417</strain>
    </source>
</reference>
<keyword evidence="2" id="KW-1185">Reference proteome</keyword>
<dbReference type="Proteomes" id="UP000055048">
    <property type="component" value="Unassembled WGS sequence"/>
</dbReference>
<evidence type="ECO:0000313" key="1">
    <source>
        <dbReference type="EMBL" id="KRX43532.1"/>
    </source>
</evidence>
<organism evidence="1 2">
    <name type="scientific">Trichinella murrelli</name>
    <dbReference type="NCBI Taxonomy" id="144512"/>
    <lineage>
        <taxon>Eukaryota</taxon>
        <taxon>Metazoa</taxon>
        <taxon>Ecdysozoa</taxon>
        <taxon>Nematoda</taxon>
        <taxon>Enoplea</taxon>
        <taxon>Dorylaimia</taxon>
        <taxon>Trichinellida</taxon>
        <taxon>Trichinellidae</taxon>
        <taxon>Trichinella</taxon>
    </lineage>
</organism>
<evidence type="ECO:0000313" key="2">
    <source>
        <dbReference type="Proteomes" id="UP000055048"/>
    </source>
</evidence>
<comment type="caution">
    <text evidence="1">The sequence shown here is derived from an EMBL/GenBank/DDBJ whole genome shotgun (WGS) entry which is preliminary data.</text>
</comment>
<proteinExistence type="predicted"/>
<dbReference type="AlphaFoldDB" id="A0A0V0TWV7"/>
<dbReference type="EMBL" id="JYDJ01000117">
    <property type="protein sequence ID" value="KRX43532.1"/>
    <property type="molecule type" value="Genomic_DNA"/>
</dbReference>
<name>A0A0V0TWV7_9BILA</name>
<accession>A0A0V0TWV7</accession>
<protein>
    <submittedName>
        <fullName evidence="1">Uncharacterized protein</fullName>
    </submittedName>
</protein>
<sequence length="79" mass="9128">MAQVLQMHINIVVINEFYGNKRGNEYYANMSDVDISDDDGTLSRTRICHYLCNTTRHVFVNFLLSLMSHCNPLKKFGDV</sequence>
<dbReference type="OrthoDB" id="10558101at2759"/>